<name>A0A1C2I3Z8_ACITH</name>
<accession>A0A1C2I3Z8</accession>
<dbReference type="InterPro" id="IPR035919">
    <property type="entry name" value="EAL_sf"/>
</dbReference>
<dbReference type="Proteomes" id="UP000095008">
    <property type="component" value="Unassembled WGS sequence"/>
</dbReference>
<dbReference type="Gene3D" id="3.20.20.450">
    <property type="entry name" value="EAL domain"/>
    <property type="match status" value="1"/>
</dbReference>
<reference evidence="2" key="1">
    <citation type="journal article" date="2016" name="Int. J. Mol. Sci.">
        <title>Comparative genomics of the extreme acidophile Acidithiobacillus thiooxidans reveals intraspecific divergence and niche adaptation.</title>
        <authorList>
            <person name="Zhang X."/>
            <person name="Feng X."/>
            <person name="Tao J."/>
            <person name="Ma L."/>
            <person name="Xiao Y."/>
            <person name="Liang Y."/>
            <person name="Liu X."/>
            <person name="Yin H."/>
        </authorList>
    </citation>
    <scope>NUCLEOTIDE SEQUENCE [LARGE SCALE GENOMIC DNA]</scope>
    <source>
        <strain evidence="2">DXS-W</strain>
    </source>
</reference>
<dbReference type="RefSeq" id="WP_024895402.1">
    <property type="nucleotide sequence ID" value="NZ_JBAYOM010000037.1"/>
</dbReference>
<dbReference type="CDD" id="cd01948">
    <property type="entry name" value="EAL"/>
    <property type="match status" value="1"/>
</dbReference>
<dbReference type="GO" id="GO:0071111">
    <property type="term" value="F:cyclic-guanylate-specific phosphodiesterase activity"/>
    <property type="evidence" value="ECO:0007669"/>
    <property type="project" value="InterPro"/>
</dbReference>
<dbReference type="SMART" id="SM00052">
    <property type="entry name" value="EAL"/>
    <property type="match status" value="1"/>
</dbReference>
<feature type="domain" description="EAL" evidence="1">
    <location>
        <begin position="6"/>
        <end position="256"/>
    </location>
</feature>
<evidence type="ECO:0000313" key="3">
    <source>
        <dbReference type="Proteomes" id="UP000095008"/>
    </source>
</evidence>
<dbReference type="OrthoDB" id="1673646at2"/>
<gene>
    <name evidence="2" type="ORF">A6M23_13570</name>
</gene>
<dbReference type="PANTHER" id="PTHR33121:SF15">
    <property type="entry name" value="BLUE LIGHT- AND TEMPERATURE-REGULATED ANTIREPRESSOR BLUF"/>
    <property type="match status" value="1"/>
</dbReference>
<protein>
    <submittedName>
        <fullName evidence="2">Diguanylate phosphodiesterase</fullName>
    </submittedName>
</protein>
<dbReference type="InterPro" id="IPR050706">
    <property type="entry name" value="Cyclic-di-GMP_PDE-like"/>
</dbReference>
<keyword evidence="3" id="KW-1185">Reference proteome</keyword>
<dbReference type="Pfam" id="PF00563">
    <property type="entry name" value="EAL"/>
    <property type="match status" value="1"/>
</dbReference>
<proteinExistence type="predicted"/>
<dbReference type="PANTHER" id="PTHR33121">
    <property type="entry name" value="CYCLIC DI-GMP PHOSPHODIESTERASE PDEF"/>
    <property type="match status" value="1"/>
</dbReference>
<comment type="caution">
    <text evidence="2">The sequence shown here is derived from an EMBL/GenBank/DDBJ whole genome shotgun (WGS) entry which is preliminary data.</text>
</comment>
<evidence type="ECO:0000259" key="1">
    <source>
        <dbReference type="PROSITE" id="PS50883"/>
    </source>
</evidence>
<sequence length="266" mass="30494">MHTPDTLSLKPSCSRCKEEEPLGFEFTFAFQPIVHAGERRVVAYEALVRGPQGEPASSILEQLNDANRYRFDQNCRIKAVQLAAKLGMSCDLNINFFPNAVYQPEQCIRTTLWAAEKYGFPISQIVFEVTEGEKIQDHEHLRRIIDYYQKLGFRTAIDDFGAGYAGLNLLANYLPDYIKLDRELIIDIDRHARRQAIVHGIQLTCRELNIGILAEGVETLAEYRWLRRQGIDLFQGYWFAKPGFETLPEVPDECYITSAHSAERSE</sequence>
<dbReference type="PROSITE" id="PS50883">
    <property type="entry name" value="EAL"/>
    <property type="match status" value="1"/>
</dbReference>
<dbReference type="SUPFAM" id="SSF141868">
    <property type="entry name" value="EAL domain-like"/>
    <property type="match status" value="1"/>
</dbReference>
<dbReference type="AlphaFoldDB" id="A0A1C2I3Z8"/>
<dbReference type="EMBL" id="LWRY01000158">
    <property type="protein sequence ID" value="OCX70670.1"/>
    <property type="molecule type" value="Genomic_DNA"/>
</dbReference>
<dbReference type="InterPro" id="IPR001633">
    <property type="entry name" value="EAL_dom"/>
</dbReference>
<evidence type="ECO:0000313" key="2">
    <source>
        <dbReference type="EMBL" id="OCX70670.1"/>
    </source>
</evidence>
<organism evidence="2 3">
    <name type="scientific">Acidithiobacillus thiooxidans</name>
    <name type="common">Thiobacillus thiooxidans</name>
    <dbReference type="NCBI Taxonomy" id="930"/>
    <lineage>
        <taxon>Bacteria</taxon>
        <taxon>Pseudomonadati</taxon>
        <taxon>Pseudomonadota</taxon>
        <taxon>Acidithiobacillia</taxon>
        <taxon>Acidithiobacillales</taxon>
        <taxon>Acidithiobacillaceae</taxon>
        <taxon>Acidithiobacillus</taxon>
    </lineage>
</organism>